<proteinExistence type="predicted"/>
<dbReference type="InterPro" id="IPR018490">
    <property type="entry name" value="cNMP-bd_dom_sf"/>
</dbReference>
<dbReference type="PROSITE" id="PS51063">
    <property type="entry name" value="HTH_CRP_2"/>
    <property type="match status" value="1"/>
</dbReference>
<dbReference type="SUPFAM" id="SSF51206">
    <property type="entry name" value="cAMP-binding domain-like"/>
    <property type="match status" value="1"/>
</dbReference>
<dbReference type="GO" id="GO:0003677">
    <property type="term" value="F:DNA binding"/>
    <property type="evidence" value="ECO:0007669"/>
    <property type="project" value="UniProtKB-KW"/>
</dbReference>
<dbReference type="Gene3D" id="2.60.120.10">
    <property type="entry name" value="Jelly Rolls"/>
    <property type="match status" value="1"/>
</dbReference>
<evidence type="ECO:0000313" key="7">
    <source>
        <dbReference type="Proteomes" id="UP000428260"/>
    </source>
</evidence>
<dbReference type="PROSITE" id="PS50042">
    <property type="entry name" value="CNMP_BINDING_3"/>
    <property type="match status" value="1"/>
</dbReference>
<keyword evidence="2" id="KW-0238">DNA-binding</keyword>
<dbReference type="Pfam" id="PF00027">
    <property type="entry name" value="cNMP_binding"/>
    <property type="match status" value="1"/>
</dbReference>
<organism evidence="6 7">
    <name type="scientific">Maribellus comscasis</name>
    <dbReference type="NCBI Taxonomy" id="2681766"/>
    <lineage>
        <taxon>Bacteria</taxon>
        <taxon>Pseudomonadati</taxon>
        <taxon>Bacteroidota</taxon>
        <taxon>Bacteroidia</taxon>
        <taxon>Marinilabiliales</taxon>
        <taxon>Prolixibacteraceae</taxon>
        <taxon>Maribellus</taxon>
    </lineage>
</organism>
<evidence type="ECO:0000256" key="3">
    <source>
        <dbReference type="ARBA" id="ARBA00023163"/>
    </source>
</evidence>
<dbReference type="RefSeq" id="WP_158862043.1">
    <property type="nucleotide sequence ID" value="NZ_CP046401.1"/>
</dbReference>
<feature type="domain" description="Cyclic nucleotide-binding" evidence="4">
    <location>
        <begin position="7"/>
        <end position="72"/>
    </location>
</feature>
<name>A0A6I6JIR3_9BACT</name>
<dbReference type="InterPro" id="IPR000595">
    <property type="entry name" value="cNMP-bd_dom"/>
</dbReference>
<evidence type="ECO:0000313" key="6">
    <source>
        <dbReference type="EMBL" id="QGY42161.1"/>
    </source>
</evidence>
<gene>
    <name evidence="6" type="ORF">GM418_00375</name>
</gene>
<dbReference type="Pfam" id="PF13545">
    <property type="entry name" value="HTH_Crp_2"/>
    <property type="match status" value="1"/>
</dbReference>
<dbReference type="AlphaFoldDB" id="A0A6I6JIR3"/>
<keyword evidence="3" id="KW-0804">Transcription</keyword>
<dbReference type="KEGG" id="mcos:GM418_00375"/>
<dbReference type="InterPro" id="IPR050397">
    <property type="entry name" value="Env_Response_Regulators"/>
</dbReference>
<dbReference type="EMBL" id="CP046401">
    <property type="protein sequence ID" value="QGY42161.1"/>
    <property type="molecule type" value="Genomic_DNA"/>
</dbReference>
<evidence type="ECO:0000256" key="1">
    <source>
        <dbReference type="ARBA" id="ARBA00023015"/>
    </source>
</evidence>
<protein>
    <submittedName>
        <fullName evidence="6">Helix-turn-helix domain-containing protein</fullName>
    </submittedName>
</protein>
<dbReference type="InterPro" id="IPR014710">
    <property type="entry name" value="RmlC-like_jellyroll"/>
</dbReference>
<dbReference type="PANTHER" id="PTHR24567:SF26">
    <property type="entry name" value="REGULATORY PROTEIN YEIL"/>
    <property type="match status" value="1"/>
</dbReference>
<dbReference type="Gene3D" id="1.10.10.10">
    <property type="entry name" value="Winged helix-like DNA-binding domain superfamily/Winged helix DNA-binding domain"/>
    <property type="match status" value="1"/>
</dbReference>
<keyword evidence="7" id="KW-1185">Reference proteome</keyword>
<evidence type="ECO:0000259" key="5">
    <source>
        <dbReference type="PROSITE" id="PS51063"/>
    </source>
</evidence>
<dbReference type="SUPFAM" id="SSF46785">
    <property type="entry name" value="Winged helix' DNA-binding domain"/>
    <property type="match status" value="1"/>
</dbReference>
<dbReference type="CDD" id="cd00038">
    <property type="entry name" value="CAP_ED"/>
    <property type="match status" value="1"/>
</dbReference>
<dbReference type="PANTHER" id="PTHR24567">
    <property type="entry name" value="CRP FAMILY TRANSCRIPTIONAL REGULATORY PROTEIN"/>
    <property type="match status" value="1"/>
</dbReference>
<evidence type="ECO:0000259" key="4">
    <source>
        <dbReference type="PROSITE" id="PS50042"/>
    </source>
</evidence>
<sequence>MKTENEIFAQLTSKLVSEIKNHGIKKEVPADLEVMREGQYIKAIPFVMNGLVKVYTRYDERELLLYYIKPGESCIMSFDACLQNKPSKVYASTEEQSTILLLPVGKVFRWMKEYPEMNTLFFLQYNTRYSELINMINQVLFEKLDKRLMEYLRAKVSLTNKNQINISHRKIANDLGTAREVVTRILKKMENENKISQDADGIKII</sequence>
<feature type="domain" description="HTH crp-type" evidence="5">
    <location>
        <begin position="142"/>
        <end position="205"/>
    </location>
</feature>
<dbReference type="InterPro" id="IPR036390">
    <property type="entry name" value="WH_DNA-bd_sf"/>
</dbReference>
<evidence type="ECO:0000256" key="2">
    <source>
        <dbReference type="ARBA" id="ARBA00023125"/>
    </source>
</evidence>
<dbReference type="GO" id="GO:0005829">
    <property type="term" value="C:cytosol"/>
    <property type="evidence" value="ECO:0007669"/>
    <property type="project" value="TreeGrafter"/>
</dbReference>
<dbReference type="GO" id="GO:0003700">
    <property type="term" value="F:DNA-binding transcription factor activity"/>
    <property type="evidence" value="ECO:0007669"/>
    <property type="project" value="TreeGrafter"/>
</dbReference>
<dbReference type="Proteomes" id="UP000428260">
    <property type="component" value="Chromosome"/>
</dbReference>
<keyword evidence="1" id="KW-0805">Transcription regulation</keyword>
<accession>A0A6I6JIR3</accession>
<dbReference type="InterPro" id="IPR036388">
    <property type="entry name" value="WH-like_DNA-bd_sf"/>
</dbReference>
<reference evidence="6 7" key="1">
    <citation type="submission" date="2019-11" db="EMBL/GenBank/DDBJ databases">
        <authorList>
            <person name="Zheng R.K."/>
            <person name="Sun C.M."/>
        </authorList>
    </citation>
    <scope>NUCLEOTIDE SEQUENCE [LARGE SCALE GENOMIC DNA]</scope>
    <source>
        <strain evidence="6 7">WC007</strain>
    </source>
</reference>
<dbReference type="InterPro" id="IPR012318">
    <property type="entry name" value="HTH_CRP"/>
</dbReference>